<feature type="transmembrane region" description="Helical" evidence="7">
    <location>
        <begin position="261"/>
        <end position="282"/>
    </location>
</feature>
<dbReference type="InterPro" id="IPR000515">
    <property type="entry name" value="MetI-like"/>
</dbReference>
<keyword evidence="3" id="KW-1003">Cell membrane</keyword>
<feature type="transmembrane region" description="Helical" evidence="7">
    <location>
        <begin position="12"/>
        <end position="37"/>
    </location>
</feature>
<dbReference type="EMBL" id="CP065662">
    <property type="protein sequence ID" value="QPS02254.1"/>
    <property type="molecule type" value="Genomic_DNA"/>
</dbReference>
<dbReference type="AlphaFoldDB" id="A0A0X8FF07"/>
<dbReference type="Gene3D" id="1.10.3720.10">
    <property type="entry name" value="MetI-like"/>
    <property type="match status" value="1"/>
</dbReference>
<comment type="subcellular location">
    <subcellularLocation>
        <location evidence="1 7">Cell membrane</location>
        <topology evidence="1 7">Multi-pass membrane protein</topology>
    </subcellularLocation>
</comment>
<evidence type="ECO:0000256" key="2">
    <source>
        <dbReference type="ARBA" id="ARBA00022448"/>
    </source>
</evidence>
<evidence type="ECO:0000256" key="6">
    <source>
        <dbReference type="ARBA" id="ARBA00023136"/>
    </source>
</evidence>
<evidence type="ECO:0000313" key="11">
    <source>
        <dbReference type="Proteomes" id="UP000594771"/>
    </source>
</evidence>
<dbReference type="CDD" id="cd06261">
    <property type="entry name" value="TM_PBP2"/>
    <property type="match status" value="1"/>
</dbReference>
<feature type="transmembrane region" description="Helical" evidence="7">
    <location>
        <begin position="146"/>
        <end position="163"/>
    </location>
</feature>
<evidence type="ECO:0000256" key="5">
    <source>
        <dbReference type="ARBA" id="ARBA00022989"/>
    </source>
</evidence>
<organism evidence="10 11">
    <name type="scientific">Aerococcus urinae</name>
    <dbReference type="NCBI Taxonomy" id="1376"/>
    <lineage>
        <taxon>Bacteria</taxon>
        <taxon>Bacillati</taxon>
        <taxon>Bacillota</taxon>
        <taxon>Bacilli</taxon>
        <taxon>Lactobacillales</taxon>
        <taxon>Aerococcaceae</taxon>
        <taxon>Aerococcus</taxon>
    </lineage>
</organism>
<proteinExistence type="inferred from homology"/>
<keyword evidence="6 7" id="KW-0472">Membrane</keyword>
<evidence type="ECO:0000313" key="10">
    <source>
        <dbReference type="EMBL" id="QPS02254.1"/>
    </source>
</evidence>
<dbReference type="EMBL" id="JAOTML010000011">
    <property type="protein sequence ID" value="MCY3054028.1"/>
    <property type="molecule type" value="Genomic_DNA"/>
</dbReference>
<evidence type="ECO:0000259" key="8">
    <source>
        <dbReference type="PROSITE" id="PS50928"/>
    </source>
</evidence>
<dbReference type="PANTHER" id="PTHR30193">
    <property type="entry name" value="ABC TRANSPORTER PERMEASE PROTEIN"/>
    <property type="match status" value="1"/>
</dbReference>
<evidence type="ECO:0000256" key="7">
    <source>
        <dbReference type="RuleBase" id="RU363032"/>
    </source>
</evidence>
<feature type="domain" description="ABC transmembrane type-1" evidence="8">
    <location>
        <begin position="68"/>
        <end position="279"/>
    </location>
</feature>
<dbReference type="PANTHER" id="PTHR30193:SF37">
    <property type="entry name" value="INNER MEMBRANE ABC TRANSPORTER PERMEASE PROTEIN YCJO"/>
    <property type="match status" value="1"/>
</dbReference>
<evidence type="ECO:0000313" key="12">
    <source>
        <dbReference type="Proteomes" id="UP001069145"/>
    </source>
</evidence>
<dbReference type="KEGG" id="aun:AWM73_05920"/>
<feature type="transmembrane region" description="Helical" evidence="7">
    <location>
        <begin position="72"/>
        <end position="94"/>
    </location>
</feature>
<comment type="similarity">
    <text evidence="7">Belongs to the binding-protein-dependent transport system permease family.</text>
</comment>
<name>A0A0X8FF07_9LACT</name>
<dbReference type="GO" id="GO:0005886">
    <property type="term" value="C:plasma membrane"/>
    <property type="evidence" value="ECO:0007669"/>
    <property type="project" value="UniProtKB-SubCell"/>
</dbReference>
<dbReference type="PROSITE" id="PS50928">
    <property type="entry name" value="ABC_TM1"/>
    <property type="match status" value="1"/>
</dbReference>
<dbReference type="OrthoDB" id="9787541at2"/>
<evidence type="ECO:0000313" key="9">
    <source>
        <dbReference type="EMBL" id="MCY3054028.1"/>
    </source>
</evidence>
<evidence type="ECO:0000256" key="4">
    <source>
        <dbReference type="ARBA" id="ARBA00022692"/>
    </source>
</evidence>
<sequence length="292" mass="32956">MIKDMNKKQWLIYILVPLLPLLIFWFLPMFISLFISFTNWDYISPTYDVVGLENYTDLITSEEFASSLWNTVVFSLGTVIPTLVIGFLLALLLIRQKFMHNFIQACLFAPWVTPMVAVSIVWSWMYQPEGLINNLLAHIGVSGPDWLSSSTFAMVAVIIVTVWKNAGWAMLFYSTAMSSISPAYDEVCDIAGASYWQRIRTIYFPMTLPTTLFLSVITLISSIQAYDQINVLTQGGPAGATRTLLYMFYQLAFEEFNMGKATALSVIMLVITGLLAFAIFSLQGHYRKEGMA</sequence>
<dbReference type="GO" id="GO:0055085">
    <property type="term" value="P:transmembrane transport"/>
    <property type="evidence" value="ECO:0007669"/>
    <property type="project" value="InterPro"/>
</dbReference>
<keyword evidence="5 7" id="KW-1133">Transmembrane helix</keyword>
<accession>A0A0X8FF07</accession>
<evidence type="ECO:0000256" key="3">
    <source>
        <dbReference type="ARBA" id="ARBA00022475"/>
    </source>
</evidence>
<dbReference type="SUPFAM" id="SSF161098">
    <property type="entry name" value="MetI-like"/>
    <property type="match status" value="1"/>
</dbReference>
<dbReference type="Proteomes" id="UP001069145">
    <property type="component" value="Unassembled WGS sequence"/>
</dbReference>
<feature type="transmembrane region" description="Helical" evidence="7">
    <location>
        <begin position="106"/>
        <end position="126"/>
    </location>
</feature>
<feature type="transmembrane region" description="Helical" evidence="7">
    <location>
        <begin position="202"/>
        <end position="223"/>
    </location>
</feature>
<evidence type="ECO:0000256" key="1">
    <source>
        <dbReference type="ARBA" id="ARBA00004651"/>
    </source>
</evidence>
<dbReference type="InterPro" id="IPR051393">
    <property type="entry name" value="ABC_transporter_permease"/>
</dbReference>
<dbReference type="GeneID" id="35767011"/>
<dbReference type="InterPro" id="IPR035906">
    <property type="entry name" value="MetI-like_sf"/>
</dbReference>
<dbReference type="Proteomes" id="UP000594771">
    <property type="component" value="Chromosome"/>
</dbReference>
<gene>
    <name evidence="10" type="ORF">I6G68_04120</name>
    <name evidence="9" type="ORF">ODY43_08555</name>
</gene>
<keyword evidence="4 7" id="KW-0812">Transmembrane</keyword>
<dbReference type="Pfam" id="PF00528">
    <property type="entry name" value="BPD_transp_1"/>
    <property type="match status" value="1"/>
</dbReference>
<reference evidence="10 11" key="1">
    <citation type="submission" date="2020-12" db="EMBL/GenBank/DDBJ databases">
        <title>FDA dAtabase for Regulatory Grade micrObial Sequences (FDA-ARGOS): Supporting development and validation of Infectious Disease Dx tests.</title>
        <authorList>
            <person name="Sproer C."/>
            <person name="Gronow S."/>
            <person name="Severitt S."/>
            <person name="Schroder I."/>
            <person name="Tallon L."/>
            <person name="Sadzewicz L."/>
            <person name="Zhao X."/>
            <person name="Boylan J."/>
            <person name="Ott S."/>
            <person name="Bowen H."/>
            <person name="Vavikolanu K."/>
            <person name="Mehta A."/>
            <person name="Aluvathingal J."/>
            <person name="Nadendla S."/>
            <person name="Lowell S."/>
            <person name="Myers T."/>
            <person name="Yan Y."/>
            <person name="Sichtig H."/>
        </authorList>
    </citation>
    <scope>NUCLEOTIDE SEQUENCE [LARGE SCALE GENOMIC DNA]</scope>
    <source>
        <strain evidence="10 11">FDAARGOS_911</strain>
    </source>
</reference>
<protein>
    <submittedName>
        <fullName evidence="10">Sugar ABC transporter permease</fullName>
    </submittedName>
</protein>
<reference evidence="9" key="2">
    <citation type="submission" date="2022-09" db="EMBL/GenBank/DDBJ databases">
        <title>Aerococcus urinae taxonomy study.</title>
        <authorList>
            <person name="Christensen J."/>
            <person name="Senneby E."/>
        </authorList>
    </citation>
    <scope>NUCLEOTIDE SEQUENCE</scope>
    <source>
        <strain evidence="9">NLD-066-U95</strain>
    </source>
</reference>
<keyword evidence="12" id="KW-1185">Reference proteome</keyword>
<keyword evidence="2 7" id="KW-0813">Transport</keyword>
<dbReference type="RefSeq" id="WP_060778512.1">
    <property type="nucleotide sequence ID" value="NZ_CAJHLF010000005.1"/>
</dbReference>